<name>A0A0A7FT72_9CLOT</name>
<dbReference type="eggNOG" id="ENOG50336TS">
    <property type="taxonomic scope" value="Bacteria"/>
</dbReference>
<dbReference type="AlphaFoldDB" id="A0A0A7FT72"/>
<evidence type="ECO:0000313" key="3">
    <source>
        <dbReference type="Proteomes" id="UP000030635"/>
    </source>
</evidence>
<dbReference type="KEGG" id="cbv:U729_1431"/>
<gene>
    <name evidence="2" type="ORF">U729_1431</name>
</gene>
<dbReference type="STRING" id="1561.NPD11_1563"/>
<dbReference type="RefSeq" id="WP_039313029.1">
    <property type="nucleotide sequence ID" value="NZ_CP006905.1"/>
</dbReference>
<feature type="transmembrane region" description="Helical" evidence="1">
    <location>
        <begin position="123"/>
        <end position="143"/>
    </location>
</feature>
<feature type="transmembrane region" description="Helical" evidence="1">
    <location>
        <begin position="82"/>
        <end position="102"/>
    </location>
</feature>
<dbReference type="EMBL" id="CP006905">
    <property type="protein sequence ID" value="AIY82794.1"/>
    <property type="molecule type" value="Genomic_DNA"/>
</dbReference>
<keyword evidence="3" id="KW-1185">Reference proteome</keyword>
<sequence length="184" mass="20767">MGKYYKKMFWGYLLIFLHFNINMGYKSVDILPDFIGYIMIGLALTKLATKEKIFKKGVNASYILAAVGIFNIGISVEAITRYSFVINIFSAIVGLFVTYSICKGIENEGIKYNKEDLSNKAKALWELEFIRTMLYIAITSIMINFNEGAIILTANGLLLMFSIFTSVMLLMLLRLAGGEFNEVN</sequence>
<keyword evidence="1" id="KW-0472">Membrane</keyword>
<dbReference type="Proteomes" id="UP000030635">
    <property type="component" value="Chromosome"/>
</dbReference>
<evidence type="ECO:0000256" key="1">
    <source>
        <dbReference type="SAM" id="Phobius"/>
    </source>
</evidence>
<evidence type="ECO:0000313" key="2">
    <source>
        <dbReference type="EMBL" id="AIY82794.1"/>
    </source>
</evidence>
<keyword evidence="1" id="KW-1133">Transmembrane helix</keyword>
<reference evidence="2 3" key="1">
    <citation type="journal article" date="2015" name="Infect. Genet. Evol.">
        <title>Genomic sequences of six botulinum neurotoxin-producing strains representing three clostridial species illustrate the mobility and diversity of botulinum neurotoxin genes.</title>
        <authorList>
            <person name="Smith T.J."/>
            <person name="Hill K.K."/>
            <person name="Xie G."/>
            <person name="Foley B.T."/>
            <person name="Williamson C.H."/>
            <person name="Foster J.T."/>
            <person name="Johnson S.L."/>
            <person name="Chertkov O."/>
            <person name="Teshima H."/>
            <person name="Gibbons H.S."/>
            <person name="Johnsky L.A."/>
            <person name="Karavis M.A."/>
            <person name="Smith L.A."/>
        </authorList>
    </citation>
    <scope>NUCLEOTIDE SEQUENCE [LARGE SCALE GENOMIC DNA]</scope>
    <source>
        <strain evidence="2">Sullivan</strain>
    </source>
</reference>
<keyword evidence="1" id="KW-0812">Transmembrane</keyword>
<dbReference type="HOGENOM" id="CLU_117607_0_0_9"/>
<accession>A0A0A7FT72</accession>
<feature type="transmembrane region" description="Helical" evidence="1">
    <location>
        <begin position="60"/>
        <end position="76"/>
    </location>
</feature>
<dbReference type="OrthoDB" id="1938499at2"/>
<proteinExistence type="predicted"/>
<organism evidence="2 3">
    <name type="scientific">Clostridium baratii str. Sullivan</name>
    <dbReference type="NCBI Taxonomy" id="1415775"/>
    <lineage>
        <taxon>Bacteria</taxon>
        <taxon>Bacillati</taxon>
        <taxon>Bacillota</taxon>
        <taxon>Clostridia</taxon>
        <taxon>Eubacteriales</taxon>
        <taxon>Clostridiaceae</taxon>
        <taxon>Clostridium</taxon>
    </lineage>
</organism>
<feature type="transmembrane region" description="Helical" evidence="1">
    <location>
        <begin position="149"/>
        <end position="173"/>
    </location>
</feature>
<protein>
    <submittedName>
        <fullName evidence="2">Putative membrane protein</fullName>
    </submittedName>
</protein>